<feature type="non-terminal residue" evidence="1">
    <location>
        <position position="1"/>
    </location>
</feature>
<dbReference type="EMBL" id="BTSX01000004">
    <property type="protein sequence ID" value="GMS96902.1"/>
    <property type="molecule type" value="Genomic_DNA"/>
</dbReference>
<feature type="non-terminal residue" evidence="1">
    <location>
        <position position="89"/>
    </location>
</feature>
<gene>
    <name evidence="1" type="ORF">PENTCL1PPCAC_19077</name>
</gene>
<protein>
    <submittedName>
        <fullName evidence="1">Uncharacterized protein</fullName>
    </submittedName>
</protein>
<organism evidence="1 2">
    <name type="scientific">Pristionchus entomophagus</name>
    <dbReference type="NCBI Taxonomy" id="358040"/>
    <lineage>
        <taxon>Eukaryota</taxon>
        <taxon>Metazoa</taxon>
        <taxon>Ecdysozoa</taxon>
        <taxon>Nematoda</taxon>
        <taxon>Chromadorea</taxon>
        <taxon>Rhabditida</taxon>
        <taxon>Rhabditina</taxon>
        <taxon>Diplogasteromorpha</taxon>
        <taxon>Diplogasteroidea</taxon>
        <taxon>Neodiplogasteridae</taxon>
        <taxon>Pristionchus</taxon>
    </lineage>
</organism>
<evidence type="ECO:0000313" key="1">
    <source>
        <dbReference type="EMBL" id="GMS96902.1"/>
    </source>
</evidence>
<reference evidence="1" key="1">
    <citation type="submission" date="2023-10" db="EMBL/GenBank/DDBJ databases">
        <title>Genome assembly of Pristionchus species.</title>
        <authorList>
            <person name="Yoshida K."/>
            <person name="Sommer R.J."/>
        </authorList>
    </citation>
    <scope>NUCLEOTIDE SEQUENCE</scope>
    <source>
        <strain evidence="1">RS0144</strain>
    </source>
</reference>
<comment type="caution">
    <text evidence="1">The sequence shown here is derived from an EMBL/GenBank/DDBJ whole genome shotgun (WGS) entry which is preliminary data.</text>
</comment>
<dbReference type="AlphaFoldDB" id="A0AAV5TRU1"/>
<name>A0AAV5TRU1_9BILA</name>
<dbReference type="Proteomes" id="UP001432027">
    <property type="component" value="Unassembled WGS sequence"/>
</dbReference>
<evidence type="ECO:0000313" key="2">
    <source>
        <dbReference type="Proteomes" id="UP001432027"/>
    </source>
</evidence>
<accession>A0AAV5TRU1</accession>
<keyword evidence="2" id="KW-1185">Reference proteome</keyword>
<sequence length="89" mass="10080">SSSVQEGRAFRHLSILDADFLLRLLLYVHALLGRVDLRLGRSRLLRSPRLTAPLLPLRTLAGRRRGSEGDIKIHRLAVGLGLFEHRLHL</sequence>
<proteinExistence type="predicted"/>